<dbReference type="EMBL" id="JABXWT010000019">
    <property type="protein sequence ID" value="NVO58173.1"/>
    <property type="molecule type" value="Genomic_DNA"/>
</dbReference>
<dbReference type="InterPro" id="IPR027417">
    <property type="entry name" value="P-loop_NTPase"/>
</dbReference>
<reference evidence="1 2" key="1">
    <citation type="submission" date="2020-06" db="EMBL/GenBank/DDBJ databases">
        <authorList>
            <person name="Cao W.R."/>
        </authorList>
    </citation>
    <scope>NUCLEOTIDE SEQUENCE [LARGE SCALE GENOMIC DNA]</scope>
    <source>
        <strain evidence="1 2">B1Z28</strain>
    </source>
</reference>
<dbReference type="Gene3D" id="3.40.50.300">
    <property type="entry name" value="P-loop containing nucleotide triphosphate hydrolases"/>
    <property type="match status" value="1"/>
</dbReference>
<gene>
    <name evidence="1" type="ORF">HW561_20475</name>
</gene>
<dbReference type="RefSeq" id="WP_176867217.1">
    <property type="nucleotide sequence ID" value="NZ_JABXWT010000019.1"/>
</dbReference>
<evidence type="ECO:0000313" key="1">
    <source>
        <dbReference type="EMBL" id="NVO58173.1"/>
    </source>
</evidence>
<accession>A0ABX2PVX0</accession>
<dbReference type="InterPro" id="IPR012853">
    <property type="entry name" value="CPT"/>
</dbReference>
<sequence>MSQIIFLHGASSSGKSMIARALQHRIDEPFWHVSIDHLRDAGVLPLIRYRRGDFDWQSDRAKIFDGFHKSLAAYATAGNNLILEHILDTPRWAEELQVLFRPHDVLFVAVQCPVAVLVERERDRGDRPQGSAERDQATIHLDRRYDLEVNSVDDVDANVRAILQAWHSGLRRSEFSQTLA</sequence>
<proteinExistence type="predicted"/>
<organism evidence="1 2">
    <name type="scientific">Ruegeria haliotis</name>
    <dbReference type="NCBI Taxonomy" id="2747601"/>
    <lineage>
        <taxon>Bacteria</taxon>
        <taxon>Pseudomonadati</taxon>
        <taxon>Pseudomonadota</taxon>
        <taxon>Alphaproteobacteria</taxon>
        <taxon>Rhodobacterales</taxon>
        <taxon>Roseobacteraceae</taxon>
        <taxon>Ruegeria</taxon>
    </lineage>
</organism>
<evidence type="ECO:0000313" key="2">
    <source>
        <dbReference type="Proteomes" id="UP000630805"/>
    </source>
</evidence>
<dbReference type="Pfam" id="PF07931">
    <property type="entry name" value="CPT"/>
    <property type="match status" value="1"/>
</dbReference>
<dbReference type="SUPFAM" id="SSF52540">
    <property type="entry name" value="P-loop containing nucleoside triphosphate hydrolases"/>
    <property type="match status" value="1"/>
</dbReference>
<comment type="caution">
    <text evidence="1">The sequence shown here is derived from an EMBL/GenBank/DDBJ whole genome shotgun (WGS) entry which is preliminary data.</text>
</comment>
<name>A0ABX2PVX0_9RHOB</name>
<dbReference type="Proteomes" id="UP000630805">
    <property type="component" value="Unassembled WGS sequence"/>
</dbReference>
<keyword evidence="2" id="KW-1185">Reference proteome</keyword>
<dbReference type="PIRSF" id="PIRSF007531">
    <property type="entry name" value="CPT"/>
    <property type="match status" value="1"/>
</dbReference>
<protein>
    <submittedName>
        <fullName evidence="1">AAA family ATPase</fullName>
    </submittedName>
</protein>